<dbReference type="SUPFAM" id="SSF48403">
    <property type="entry name" value="Ankyrin repeat"/>
    <property type="match status" value="1"/>
</dbReference>
<dbReference type="PROSITE" id="PS50297">
    <property type="entry name" value="ANK_REP_REGION"/>
    <property type="match status" value="1"/>
</dbReference>
<gene>
    <name evidence="4" type="ORF">PLOB_00000317</name>
</gene>
<evidence type="ECO:0000256" key="1">
    <source>
        <dbReference type="ARBA" id="ARBA00022737"/>
    </source>
</evidence>
<evidence type="ECO:0000313" key="5">
    <source>
        <dbReference type="Proteomes" id="UP001159405"/>
    </source>
</evidence>
<evidence type="ECO:0000256" key="2">
    <source>
        <dbReference type="ARBA" id="ARBA00023043"/>
    </source>
</evidence>
<dbReference type="SMART" id="SM00248">
    <property type="entry name" value="ANK"/>
    <property type="match status" value="2"/>
</dbReference>
<comment type="caution">
    <text evidence="4">The sequence shown here is derived from an EMBL/GenBank/DDBJ whole genome shotgun (WGS) entry which is preliminary data.</text>
</comment>
<accession>A0ABN8MPC8</accession>
<feature type="repeat" description="ANK" evidence="3">
    <location>
        <begin position="96"/>
        <end position="128"/>
    </location>
</feature>
<dbReference type="EMBL" id="CALNXK010000001">
    <property type="protein sequence ID" value="CAH3032793.1"/>
    <property type="molecule type" value="Genomic_DNA"/>
</dbReference>
<dbReference type="Pfam" id="PF12796">
    <property type="entry name" value="Ank_2"/>
    <property type="match status" value="1"/>
</dbReference>
<keyword evidence="5" id="KW-1185">Reference proteome</keyword>
<dbReference type="InterPro" id="IPR036770">
    <property type="entry name" value="Ankyrin_rpt-contain_sf"/>
</dbReference>
<dbReference type="PROSITE" id="PS50088">
    <property type="entry name" value="ANK_REPEAT"/>
    <property type="match status" value="2"/>
</dbReference>
<proteinExistence type="predicted"/>
<feature type="repeat" description="ANK" evidence="3">
    <location>
        <begin position="63"/>
        <end position="95"/>
    </location>
</feature>
<sequence length="160" mass="18065">MSSTGMSKVQPVKKNVEKQNSNLARFPEDLIIRETVPGQDTTEELEMIAQSEEEVDVNFVNEYGHTSLSTAAFVGSMKCCKILIQLGAEVGKRDEDGWTAMHYAMAKGYLDIVKYLITCGGDIYMQNNDGDSPLEFVDDDEVRRVLLTLHEEHWERKTEA</sequence>
<dbReference type="PANTHER" id="PTHR24171">
    <property type="entry name" value="ANKYRIN REPEAT DOMAIN-CONTAINING PROTEIN 39-RELATED"/>
    <property type="match status" value="1"/>
</dbReference>
<dbReference type="PANTHER" id="PTHR24171:SF8">
    <property type="entry name" value="BRCA1-ASSOCIATED RING DOMAIN PROTEIN 1"/>
    <property type="match status" value="1"/>
</dbReference>
<evidence type="ECO:0000256" key="3">
    <source>
        <dbReference type="PROSITE-ProRule" id="PRU00023"/>
    </source>
</evidence>
<dbReference type="Proteomes" id="UP001159405">
    <property type="component" value="Unassembled WGS sequence"/>
</dbReference>
<dbReference type="Gene3D" id="1.25.40.20">
    <property type="entry name" value="Ankyrin repeat-containing domain"/>
    <property type="match status" value="1"/>
</dbReference>
<keyword evidence="1" id="KW-0677">Repeat</keyword>
<reference evidence="4 5" key="1">
    <citation type="submission" date="2022-05" db="EMBL/GenBank/DDBJ databases">
        <authorList>
            <consortium name="Genoscope - CEA"/>
            <person name="William W."/>
        </authorList>
    </citation>
    <scope>NUCLEOTIDE SEQUENCE [LARGE SCALE GENOMIC DNA]</scope>
</reference>
<keyword evidence="2 3" id="KW-0040">ANK repeat</keyword>
<organism evidence="4 5">
    <name type="scientific">Porites lobata</name>
    <dbReference type="NCBI Taxonomy" id="104759"/>
    <lineage>
        <taxon>Eukaryota</taxon>
        <taxon>Metazoa</taxon>
        <taxon>Cnidaria</taxon>
        <taxon>Anthozoa</taxon>
        <taxon>Hexacorallia</taxon>
        <taxon>Scleractinia</taxon>
        <taxon>Fungiina</taxon>
        <taxon>Poritidae</taxon>
        <taxon>Porites</taxon>
    </lineage>
</organism>
<name>A0ABN8MPC8_9CNID</name>
<evidence type="ECO:0000313" key="4">
    <source>
        <dbReference type="EMBL" id="CAH3032793.1"/>
    </source>
</evidence>
<protein>
    <submittedName>
        <fullName evidence="4">Uncharacterized protein</fullName>
    </submittedName>
</protein>
<dbReference type="InterPro" id="IPR002110">
    <property type="entry name" value="Ankyrin_rpt"/>
</dbReference>